<protein>
    <submittedName>
        <fullName evidence="1">Uncharacterized protein</fullName>
    </submittedName>
</protein>
<keyword evidence="2" id="KW-1185">Reference proteome</keyword>
<evidence type="ECO:0000313" key="1">
    <source>
        <dbReference type="EMBL" id="KAL2556855.1"/>
    </source>
</evidence>
<accession>A0ABD1X5A7</accession>
<proteinExistence type="predicted"/>
<dbReference type="EMBL" id="JBFOLJ010000001">
    <property type="protein sequence ID" value="KAL2556855.1"/>
    <property type="molecule type" value="Genomic_DNA"/>
</dbReference>
<sequence>MWKLLPVASIVYFQRGRRRVVVRVGFGEGLVASRGWRVEAKHECTCHRGTEVYWSRGGGKGRCRCGGGRNLNARARGSFGGRCRCPNLVGRTKFCQISRSSRAFYKEAPYNSKTEV</sequence>
<gene>
    <name evidence="1" type="ORF">Fot_01594</name>
</gene>
<organism evidence="1 2">
    <name type="scientific">Forsythia ovata</name>
    <dbReference type="NCBI Taxonomy" id="205694"/>
    <lineage>
        <taxon>Eukaryota</taxon>
        <taxon>Viridiplantae</taxon>
        <taxon>Streptophyta</taxon>
        <taxon>Embryophyta</taxon>
        <taxon>Tracheophyta</taxon>
        <taxon>Spermatophyta</taxon>
        <taxon>Magnoliopsida</taxon>
        <taxon>eudicotyledons</taxon>
        <taxon>Gunneridae</taxon>
        <taxon>Pentapetalae</taxon>
        <taxon>asterids</taxon>
        <taxon>lamiids</taxon>
        <taxon>Lamiales</taxon>
        <taxon>Oleaceae</taxon>
        <taxon>Forsythieae</taxon>
        <taxon>Forsythia</taxon>
    </lineage>
</organism>
<dbReference type="Proteomes" id="UP001604277">
    <property type="component" value="Unassembled WGS sequence"/>
</dbReference>
<dbReference type="AlphaFoldDB" id="A0ABD1X5A7"/>
<name>A0ABD1X5A7_9LAMI</name>
<evidence type="ECO:0000313" key="2">
    <source>
        <dbReference type="Proteomes" id="UP001604277"/>
    </source>
</evidence>
<comment type="caution">
    <text evidence="1">The sequence shown here is derived from an EMBL/GenBank/DDBJ whole genome shotgun (WGS) entry which is preliminary data.</text>
</comment>
<reference evidence="2" key="1">
    <citation type="submission" date="2024-07" db="EMBL/GenBank/DDBJ databases">
        <title>Two chromosome-level genome assemblies of Korean endemic species Abeliophyllum distichum and Forsythia ovata (Oleaceae).</title>
        <authorList>
            <person name="Jang H."/>
        </authorList>
    </citation>
    <scope>NUCLEOTIDE SEQUENCE [LARGE SCALE GENOMIC DNA]</scope>
</reference>